<dbReference type="EMBL" id="BAAAZU010000006">
    <property type="protein sequence ID" value="GAA3923012.1"/>
    <property type="molecule type" value="Genomic_DNA"/>
</dbReference>
<sequence length="239" mass="25949">MWASPSLDEVPAARPGSSVAADGPASRPSTRTIAGVRVPDTPLVSRALRYAGTHLEPYLFNHAVRSWLFAVLLGKQTGAPYDGEVLAVATLLHDLGLAPAFDGPLRFEVEGANAARKFTRGQGVGEDRCRLVWDSIALSSTPSIGLYKEIEVALCVLGVGVDWGGWAHEAIPTESMHGILQEFPRLGMKHYLAHAICRIAERRPQATYDGHARDFGERFVPGYRAPSMVDALFEAPFEE</sequence>
<dbReference type="PANTHER" id="PTHR35569:SF1">
    <property type="entry name" value="CYANAMIDE HYDRATASE DDI2-RELATED"/>
    <property type="match status" value="1"/>
</dbReference>
<dbReference type="Gene3D" id="1.10.3210.10">
    <property type="entry name" value="Hypothetical protein af1432"/>
    <property type="match status" value="1"/>
</dbReference>
<organism evidence="3 4">
    <name type="scientific">Luteimonas lutimaris</name>
    <dbReference type="NCBI Taxonomy" id="698645"/>
    <lineage>
        <taxon>Bacteria</taxon>
        <taxon>Pseudomonadati</taxon>
        <taxon>Pseudomonadota</taxon>
        <taxon>Gammaproteobacteria</taxon>
        <taxon>Lysobacterales</taxon>
        <taxon>Lysobacteraceae</taxon>
        <taxon>Luteimonas</taxon>
    </lineage>
</organism>
<dbReference type="SUPFAM" id="SSF109604">
    <property type="entry name" value="HD-domain/PDEase-like"/>
    <property type="match status" value="1"/>
</dbReference>
<dbReference type="InterPro" id="IPR003607">
    <property type="entry name" value="HD/PDEase_dom"/>
</dbReference>
<comment type="caution">
    <text evidence="3">The sequence shown here is derived from an EMBL/GenBank/DDBJ whole genome shotgun (WGS) entry which is preliminary data.</text>
</comment>
<dbReference type="RefSeq" id="WP_344759444.1">
    <property type="nucleotide sequence ID" value="NZ_BAAAZU010000006.1"/>
</dbReference>
<keyword evidence="4" id="KW-1185">Reference proteome</keyword>
<dbReference type="PANTHER" id="PTHR35569">
    <property type="entry name" value="CYANAMIDE HYDRATASE DDI2-RELATED"/>
    <property type="match status" value="1"/>
</dbReference>
<gene>
    <name evidence="3" type="ORF">GCM10022229_16060</name>
</gene>
<dbReference type="InterPro" id="IPR006674">
    <property type="entry name" value="HD_domain"/>
</dbReference>
<evidence type="ECO:0000313" key="4">
    <source>
        <dbReference type="Proteomes" id="UP001501727"/>
    </source>
</evidence>
<evidence type="ECO:0000259" key="2">
    <source>
        <dbReference type="Pfam" id="PF01966"/>
    </source>
</evidence>
<name>A0ABP7MH37_9GAMM</name>
<feature type="region of interest" description="Disordered" evidence="1">
    <location>
        <begin position="1"/>
        <end position="32"/>
    </location>
</feature>
<proteinExistence type="predicted"/>
<dbReference type="CDD" id="cd00077">
    <property type="entry name" value="HDc"/>
    <property type="match status" value="1"/>
</dbReference>
<evidence type="ECO:0000256" key="1">
    <source>
        <dbReference type="SAM" id="MobiDB-lite"/>
    </source>
</evidence>
<dbReference type="Proteomes" id="UP001501727">
    <property type="component" value="Unassembled WGS sequence"/>
</dbReference>
<dbReference type="Pfam" id="PF01966">
    <property type="entry name" value="HD"/>
    <property type="match status" value="1"/>
</dbReference>
<reference evidence="4" key="1">
    <citation type="journal article" date="2019" name="Int. J. Syst. Evol. Microbiol.">
        <title>The Global Catalogue of Microorganisms (GCM) 10K type strain sequencing project: providing services to taxonomists for standard genome sequencing and annotation.</title>
        <authorList>
            <consortium name="The Broad Institute Genomics Platform"/>
            <consortium name="The Broad Institute Genome Sequencing Center for Infectious Disease"/>
            <person name="Wu L."/>
            <person name="Ma J."/>
        </authorList>
    </citation>
    <scope>NUCLEOTIDE SEQUENCE [LARGE SCALE GENOMIC DNA]</scope>
    <source>
        <strain evidence="4">JCM 16916</strain>
    </source>
</reference>
<accession>A0ABP7MH37</accession>
<protein>
    <submittedName>
        <fullName evidence="3">HD domain-containing protein</fullName>
    </submittedName>
</protein>
<feature type="domain" description="HD" evidence="2">
    <location>
        <begin position="60"/>
        <end position="133"/>
    </location>
</feature>
<evidence type="ECO:0000313" key="3">
    <source>
        <dbReference type="EMBL" id="GAA3923012.1"/>
    </source>
</evidence>